<sequence>MGATPQQPNQPEPNPSQPQPYPGPPPGQPYAGPPSSGQPSPGQPYPGQPYPGQPYPGQPYAAGATVPYGPYGGPPPGVPPRPVKTSLAGPITLTAVGVFLVVATIVVAFFVVRTFVSIVPLGVLDGSGNPGSSSLASTDAPGTTTATLEPGYYDLYLVVPASERYANLESTAQLTGPDGELVTAEPPGVNGNASMGGSRAFTVAGFRVESAGEYTLTVPAASSDDALVVLVEGHDVAGFVSGLLGTVGGVFVAIGLGVVGFGLTVGGVIWWVVRAKARRRSLAGPQAA</sequence>
<accession>A0A4Y3KMD8</accession>
<dbReference type="EMBL" id="BJLQ01000027">
    <property type="protein sequence ID" value="GEA85147.1"/>
    <property type="molecule type" value="Genomic_DNA"/>
</dbReference>
<evidence type="ECO:0000313" key="3">
    <source>
        <dbReference type="EMBL" id="GEA85147.1"/>
    </source>
</evidence>
<keyword evidence="2" id="KW-0812">Transmembrane</keyword>
<reference evidence="3 4" key="1">
    <citation type="submission" date="2019-06" db="EMBL/GenBank/DDBJ databases">
        <title>Whole genome shotgun sequence of Cellulomonas gelida NBRC 3748.</title>
        <authorList>
            <person name="Hosoyama A."/>
            <person name="Uohara A."/>
            <person name="Ohji S."/>
            <person name="Ichikawa N."/>
        </authorList>
    </citation>
    <scope>NUCLEOTIDE SEQUENCE [LARGE SCALE GENOMIC DNA]</scope>
    <source>
        <strain evidence="3 4">NBRC 3748</strain>
    </source>
</reference>
<feature type="transmembrane region" description="Helical" evidence="2">
    <location>
        <begin position="91"/>
        <end position="112"/>
    </location>
</feature>
<feature type="compositionally biased region" description="Low complexity" evidence="1">
    <location>
        <begin position="58"/>
        <end position="69"/>
    </location>
</feature>
<organism evidence="3 4">
    <name type="scientific">Cellulomonas gelida</name>
    <dbReference type="NCBI Taxonomy" id="1712"/>
    <lineage>
        <taxon>Bacteria</taxon>
        <taxon>Bacillati</taxon>
        <taxon>Actinomycetota</taxon>
        <taxon>Actinomycetes</taxon>
        <taxon>Micrococcales</taxon>
        <taxon>Cellulomonadaceae</taxon>
        <taxon>Cellulomonas</taxon>
    </lineage>
</organism>
<keyword evidence="4" id="KW-1185">Reference proteome</keyword>
<feature type="compositionally biased region" description="Pro residues" evidence="1">
    <location>
        <begin position="8"/>
        <end position="32"/>
    </location>
</feature>
<gene>
    <name evidence="3" type="ORF">CGE01nite_23980</name>
</gene>
<evidence type="ECO:0000313" key="4">
    <source>
        <dbReference type="Proteomes" id="UP000320461"/>
    </source>
</evidence>
<keyword evidence="2" id="KW-0472">Membrane</keyword>
<evidence type="ECO:0000256" key="1">
    <source>
        <dbReference type="SAM" id="MobiDB-lite"/>
    </source>
</evidence>
<dbReference type="RefSeq" id="WP_141371196.1">
    <property type="nucleotide sequence ID" value="NZ_BJLQ01000027.1"/>
</dbReference>
<feature type="transmembrane region" description="Helical" evidence="2">
    <location>
        <begin position="250"/>
        <end position="273"/>
    </location>
</feature>
<keyword evidence="2" id="KW-1133">Transmembrane helix</keyword>
<dbReference type="AlphaFoldDB" id="A0A4Y3KMD8"/>
<dbReference type="Proteomes" id="UP000320461">
    <property type="component" value="Unassembled WGS sequence"/>
</dbReference>
<protein>
    <submittedName>
        <fullName evidence="3">Uncharacterized protein</fullName>
    </submittedName>
</protein>
<comment type="caution">
    <text evidence="3">The sequence shown here is derived from an EMBL/GenBank/DDBJ whole genome shotgun (WGS) entry which is preliminary data.</text>
</comment>
<name>A0A4Y3KMD8_9CELL</name>
<evidence type="ECO:0000256" key="2">
    <source>
        <dbReference type="SAM" id="Phobius"/>
    </source>
</evidence>
<feature type="compositionally biased region" description="Pro residues" evidence="1">
    <location>
        <begin position="41"/>
        <end position="57"/>
    </location>
</feature>
<feature type="region of interest" description="Disordered" evidence="1">
    <location>
        <begin position="1"/>
        <end position="77"/>
    </location>
</feature>
<proteinExistence type="predicted"/>